<protein>
    <submittedName>
        <fullName evidence="2">Uncharacterized protein</fullName>
    </submittedName>
</protein>
<dbReference type="GeneID" id="36587364"/>
<reference evidence="2 3" key="1">
    <citation type="submission" date="2016-04" db="EMBL/GenBank/DDBJ databases">
        <title>A degradative enzymes factory behind the ericoid mycorrhizal symbiosis.</title>
        <authorList>
            <consortium name="DOE Joint Genome Institute"/>
            <person name="Martino E."/>
            <person name="Morin E."/>
            <person name="Grelet G."/>
            <person name="Kuo A."/>
            <person name="Kohler A."/>
            <person name="Daghino S."/>
            <person name="Barry K."/>
            <person name="Choi C."/>
            <person name="Cichocki N."/>
            <person name="Clum A."/>
            <person name="Copeland A."/>
            <person name="Hainaut M."/>
            <person name="Haridas S."/>
            <person name="Labutti K."/>
            <person name="Lindquist E."/>
            <person name="Lipzen A."/>
            <person name="Khouja H.-R."/>
            <person name="Murat C."/>
            <person name="Ohm R."/>
            <person name="Olson A."/>
            <person name="Spatafora J."/>
            <person name="Veneault-Fourrey C."/>
            <person name="Henrissat B."/>
            <person name="Grigoriev I."/>
            <person name="Martin F."/>
            <person name="Perotto S."/>
        </authorList>
    </citation>
    <scope>NUCLEOTIDE SEQUENCE [LARGE SCALE GENOMIC DNA]</scope>
    <source>
        <strain evidence="2 3">E</strain>
    </source>
</reference>
<organism evidence="2 3">
    <name type="scientific">Hyaloscypha bicolor E</name>
    <dbReference type="NCBI Taxonomy" id="1095630"/>
    <lineage>
        <taxon>Eukaryota</taxon>
        <taxon>Fungi</taxon>
        <taxon>Dikarya</taxon>
        <taxon>Ascomycota</taxon>
        <taxon>Pezizomycotina</taxon>
        <taxon>Leotiomycetes</taxon>
        <taxon>Helotiales</taxon>
        <taxon>Hyaloscyphaceae</taxon>
        <taxon>Hyaloscypha</taxon>
        <taxon>Hyaloscypha bicolor</taxon>
    </lineage>
</organism>
<dbReference type="EMBL" id="KZ613746">
    <property type="protein sequence ID" value="PMD65431.1"/>
    <property type="molecule type" value="Genomic_DNA"/>
</dbReference>
<name>A0A2J6TQX8_9HELO</name>
<dbReference type="AlphaFoldDB" id="A0A2J6TQX8"/>
<dbReference type="Proteomes" id="UP000235371">
    <property type="component" value="Unassembled WGS sequence"/>
</dbReference>
<evidence type="ECO:0000256" key="1">
    <source>
        <dbReference type="SAM" id="MobiDB-lite"/>
    </source>
</evidence>
<proteinExistence type="predicted"/>
<accession>A0A2J6TQX8</accession>
<gene>
    <name evidence="2" type="ORF">K444DRAFT_608000</name>
</gene>
<evidence type="ECO:0000313" key="3">
    <source>
        <dbReference type="Proteomes" id="UP000235371"/>
    </source>
</evidence>
<dbReference type="InParanoid" id="A0A2J6TQX8"/>
<feature type="region of interest" description="Disordered" evidence="1">
    <location>
        <begin position="1"/>
        <end position="79"/>
    </location>
</feature>
<feature type="compositionally biased region" description="Basic residues" evidence="1">
    <location>
        <begin position="67"/>
        <end position="79"/>
    </location>
</feature>
<evidence type="ECO:0000313" key="2">
    <source>
        <dbReference type="EMBL" id="PMD65431.1"/>
    </source>
</evidence>
<sequence>MLCLPPPEAQHNTHAASPPSPPRHGHVSIPIPLCSIPRLESTSTERGNPIPCPCPSRTQSSPVQPKHTLKALPPKKKRGLHVDRCMCLPEAHPVARNNNNTINNNKHDKPTGAVVVRKRNACNPVLEARTKESGLRGGKEQFMRKEGGGRGA</sequence>
<keyword evidence="3" id="KW-1185">Reference proteome</keyword>
<dbReference type="RefSeq" id="XP_024742335.1">
    <property type="nucleotide sequence ID" value="XM_024879287.1"/>
</dbReference>
<feature type="region of interest" description="Disordered" evidence="1">
    <location>
        <begin position="131"/>
        <end position="152"/>
    </location>
</feature>